<evidence type="ECO:0000256" key="1">
    <source>
        <dbReference type="SAM" id="SignalP"/>
    </source>
</evidence>
<feature type="signal peptide" evidence="1">
    <location>
        <begin position="1"/>
        <end position="22"/>
    </location>
</feature>
<organism evidence="2 3">
    <name type="scientific">Claveliimonas bilis</name>
    <dbReference type="NCBI Taxonomy" id="3028070"/>
    <lineage>
        <taxon>Bacteria</taxon>
        <taxon>Bacillati</taxon>
        <taxon>Bacillota</taxon>
        <taxon>Clostridia</taxon>
        <taxon>Lachnospirales</taxon>
        <taxon>Lachnospiraceae</taxon>
        <taxon>Claveliimonas</taxon>
    </lineage>
</organism>
<feature type="chain" id="PRO_5045038122" description="DUF3298 domain-containing protein" evidence="1">
    <location>
        <begin position="23"/>
        <end position="503"/>
    </location>
</feature>
<dbReference type="EMBL" id="AP027742">
    <property type="protein sequence ID" value="BDZ78094.1"/>
    <property type="molecule type" value="Genomic_DNA"/>
</dbReference>
<sequence length="503" mass="57015">MKNKTYILVCLLCLSSGLMACAKTPQEEIVVDRSEGIPKESILEKDDDVPKDLQIPDHWHEKIERSDGFVTLEADYSPQIPEIYNTPVDVYEQSVLTNELLEKLCDYFSDGNPLYEYPKMTKDELESEKARMENYEGTWASLSGGLGSTQYWQDQLSKMDQLIDEAPEKAGTKNSIKPVLMEPVQTERDFYDGVSDYYYDTDEKLGFTAKIDKENEKNPLIRAISYSDKLGSTTNFLYSQGTFIDEEYLMPLIHGNLDSNNKNDAWLKSLKEHMEEIPSLSEEEALNEAKALLDKISIKGFEVGSCVKAIGNRNTETWVLWDEDNPFNEVGFSIYFYRTLGDLMGYSQRSPEILEGIPETVYAPQFSSEKIQIIITKDGVQKFAWTNMSKKIDTVANNTKLLSFDEIKEKLADHLLYSALSDDGDELKDTGTKCIYNVTNIQIRAANINAFEEPEKVWLVPVWVFNLEKTGLTSDGEVLKWGTENVVLNAIDGGFVSIKQGEG</sequence>
<dbReference type="PROSITE" id="PS51257">
    <property type="entry name" value="PROKAR_LIPOPROTEIN"/>
    <property type="match status" value="1"/>
</dbReference>
<reference evidence="3" key="1">
    <citation type="journal article" date="2023" name="Int. J. Syst. Evol. Microbiol.">
        <title>Claveliimonas bilis gen. nov., sp. nov., deoxycholic acid-producing bacteria isolated from human faeces, and reclassification of Sellimonas monacensis Zenner et al. 2021 as Claveliimonas monacensis comb. nov.</title>
        <authorList>
            <person name="Hisatomi A."/>
            <person name="Kastawa N.W.E.P.G."/>
            <person name="Song I."/>
            <person name="Ohkuma M."/>
            <person name="Fukiya S."/>
            <person name="Sakamoto M."/>
        </authorList>
    </citation>
    <scope>NUCLEOTIDE SEQUENCE [LARGE SCALE GENOMIC DNA]</scope>
    <source>
        <strain evidence="3">12BBH14</strain>
    </source>
</reference>
<protein>
    <recommendedName>
        <fullName evidence="4">DUF3298 domain-containing protein</fullName>
    </recommendedName>
</protein>
<dbReference type="RefSeq" id="WP_316265081.1">
    <property type="nucleotide sequence ID" value="NZ_AP027742.1"/>
</dbReference>
<accession>A0ABN6YXJ0</accession>
<gene>
    <name evidence="2" type="ORF">Lac1_22770</name>
</gene>
<evidence type="ECO:0000313" key="2">
    <source>
        <dbReference type="EMBL" id="BDZ78094.1"/>
    </source>
</evidence>
<name>A0ABN6YXJ0_9FIRM</name>
<keyword evidence="1" id="KW-0732">Signal</keyword>
<evidence type="ECO:0000313" key="3">
    <source>
        <dbReference type="Proteomes" id="UP001305815"/>
    </source>
</evidence>
<evidence type="ECO:0008006" key="4">
    <source>
        <dbReference type="Google" id="ProtNLM"/>
    </source>
</evidence>
<proteinExistence type="predicted"/>
<keyword evidence="3" id="KW-1185">Reference proteome</keyword>
<dbReference type="Proteomes" id="UP001305815">
    <property type="component" value="Chromosome"/>
</dbReference>